<comment type="caution">
    <text evidence="3">The sequence shown here is derived from an EMBL/GenBank/DDBJ whole genome shotgun (WGS) entry which is preliminary data.</text>
</comment>
<dbReference type="Proteomes" id="UP000693738">
    <property type="component" value="Unassembled WGS sequence"/>
</dbReference>
<dbReference type="EMBL" id="CAJSTJ010000195">
    <property type="protein sequence ID" value="CAG7566127.1"/>
    <property type="molecule type" value="Genomic_DNA"/>
</dbReference>
<sequence>MASLSVPSPYNEYPKSTIATFRRFRELTNEWPWELVEYFEPHCWSKNLTQLFYQLIKNDLPRTSTTLNDLVNYLFDRSAEHPMQKYRCILSIKTIKQASDWLTGQGKGSFRFRAQRLARRGGALPSLPRSSLASRNRIAASRSRTPEAIQARDDNEAAPDEQVSSNSPRKNAPMARKRLMVHINLQRKPTAGSITVEGDEADQIATQGFASIGQPSTSHSNISHSNIHTGLQTPVGESGCAQESPFDGVSFRSLEEAQEAHDLYLKGQLTNSGIIIRRTKDEIESTRLRHREHVEKILHETALKDQIESDIAKAQEEVRRKEAEYAISIKALRQARRYAADNSDGSPASASAAEQAKRSLQELDAGNLNVEAEKKRLADKVAEIKMTESQAAALSDLLIELEEKKESQEKDERDINILRRLVAMGPKLVDFIEELLCGRDIEEWSKEKLKEAKQSKVSSVLLGKGYVGVEPLALEEHPGVRARIPPPFFSFRLLSLLLNTIITTRVSRLYVSILTARSRSVLLTRRSSQIALISNQALQLLHHSSSTNMNNDNGPDASDFATEREYQEAVRSDMEDRLAYHHKMAEQAVALAQADFEEAAQWELRAQRLEAEAAKKRAKEAKEAKDAEKKKKKAEEDENANGVHISLYLVWKENDEPLRFEENWINGVASVLSSSTNPFCFELESLKRKKVQTLEVSEELAPENRRGETTWLLYVSLD</sequence>
<accession>A0A8J2J0A5</accession>
<dbReference type="AlphaFoldDB" id="A0A8J2J0A5"/>
<feature type="region of interest" description="Disordered" evidence="2">
    <location>
        <begin position="123"/>
        <end position="174"/>
    </location>
</feature>
<evidence type="ECO:0000313" key="4">
    <source>
        <dbReference type="Proteomes" id="UP000693738"/>
    </source>
</evidence>
<organism evidence="3 4">
    <name type="scientific">Fusarium equiseti</name>
    <name type="common">Fusarium scirpi</name>
    <dbReference type="NCBI Taxonomy" id="61235"/>
    <lineage>
        <taxon>Eukaryota</taxon>
        <taxon>Fungi</taxon>
        <taxon>Dikarya</taxon>
        <taxon>Ascomycota</taxon>
        <taxon>Pezizomycotina</taxon>
        <taxon>Sordariomycetes</taxon>
        <taxon>Hypocreomycetidae</taxon>
        <taxon>Hypocreales</taxon>
        <taxon>Nectriaceae</taxon>
        <taxon>Fusarium</taxon>
        <taxon>Fusarium incarnatum-equiseti species complex</taxon>
    </lineage>
</organism>
<feature type="region of interest" description="Disordered" evidence="2">
    <location>
        <begin position="338"/>
        <end position="358"/>
    </location>
</feature>
<gene>
    <name evidence="3" type="ORF">FEQUK3_LOCUS11824</name>
</gene>
<name>A0A8J2J0A5_FUSEQ</name>
<reference evidence="3" key="1">
    <citation type="submission" date="2021-05" db="EMBL/GenBank/DDBJ databases">
        <authorList>
            <person name="Khan N."/>
        </authorList>
    </citation>
    <scope>NUCLEOTIDE SEQUENCE</scope>
</reference>
<evidence type="ECO:0000256" key="1">
    <source>
        <dbReference type="SAM" id="Coils"/>
    </source>
</evidence>
<keyword evidence="1" id="KW-0175">Coiled coil</keyword>
<feature type="compositionally biased region" description="Low complexity" evidence="2">
    <location>
        <begin position="123"/>
        <end position="143"/>
    </location>
</feature>
<protein>
    <submittedName>
        <fullName evidence="3">Uncharacterized protein</fullName>
    </submittedName>
</protein>
<feature type="coiled-coil region" evidence="1">
    <location>
        <begin position="592"/>
        <end position="638"/>
    </location>
</feature>
<evidence type="ECO:0000256" key="2">
    <source>
        <dbReference type="SAM" id="MobiDB-lite"/>
    </source>
</evidence>
<proteinExistence type="predicted"/>
<evidence type="ECO:0000313" key="3">
    <source>
        <dbReference type="EMBL" id="CAG7566127.1"/>
    </source>
</evidence>